<organism evidence="2 3">
    <name type="scientific">Glossina pallidipes</name>
    <name type="common">Tsetse fly</name>
    <dbReference type="NCBI Taxonomy" id="7398"/>
    <lineage>
        <taxon>Eukaryota</taxon>
        <taxon>Metazoa</taxon>
        <taxon>Ecdysozoa</taxon>
        <taxon>Arthropoda</taxon>
        <taxon>Hexapoda</taxon>
        <taxon>Insecta</taxon>
        <taxon>Pterygota</taxon>
        <taxon>Neoptera</taxon>
        <taxon>Endopterygota</taxon>
        <taxon>Diptera</taxon>
        <taxon>Brachycera</taxon>
        <taxon>Muscomorpha</taxon>
        <taxon>Hippoboscoidea</taxon>
        <taxon>Glossinidae</taxon>
        <taxon>Glossina</taxon>
    </lineage>
</organism>
<dbReference type="VEuPathDB" id="VectorBase:GPAI020063"/>
<dbReference type="Gene3D" id="3.10.20.90">
    <property type="entry name" value="Phosphatidylinositol 3-kinase Catalytic Subunit, Chain A, domain 1"/>
    <property type="match status" value="1"/>
</dbReference>
<dbReference type="InterPro" id="IPR041207">
    <property type="entry name" value="NUB1_ubiquitin-like_dom"/>
</dbReference>
<reference evidence="3" key="1">
    <citation type="submission" date="2014-03" db="EMBL/GenBank/DDBJ databases">
        <authorList>
            <person name="Aksoy S."/>
            <person name="Warren W."/>
            <person name="Wilson R.K."/>
        </authorList>
    </citation>
    <scope>NUCLEOTIDE SEQUENCE [LARGE SCALE GENOMIC DNA]</scope>
    <source>
        <strain evidence="3">IAEA</strain>
    </source>
</reference>
<accession>A0A1A9ZNF3</accession>
<dbReference type="InterPro" id="IPR029071">
    <property type="entry name" value="Ubiquitin-like_domsf"/>
</dbReference>
<dbReference type="PROSITE" id="PS50030">
    <property type="entry name" value="UBA"/>
    <property type="match status" value="3"/>
</dbReference>
<dbReference type="GO" id="GO:2000058">
    <property type="term" value="P:regulation of ubiquitin-dependent protein catabolic process"/>
    <property type="evidence" value="ECO:0007669"/>
    <property type="project" value="TreeGrafter"/>
</dbReference>
<dbReference type="Proteomes" id="UP000092445">
    <property type="component" value="Unassembled WGS sequence"/>
</dbReference>
<dbReference type="SUPFAM" id="SSF54236">
    <property type="entry name" value="Ubiquitin-like"/>
    <property type="match status" value="1"/>
</dbReference>
<dbReference type="InterPro" id="IPR009060">
    <property type="entry name" value="UBA-like_sf"/>
</dbReference>
<evidence type="ECO:0000313" key="3">
    <source>
        <dbReference type="Proteomes" id="UP000092445"/>
    </source>
</evidence>
<dbReference type="PANTHER" id="PTHR12948:SF3">
    <property type="entry name" value="NEDD8 ULTIMATE BUSTER 1"/>
    <property type="match status" value="1"/>
</dbReference>
<evidence type="ECO:0000259" key="1">
    <source>
        <dbReference type="PROSITE" id="PS50030"/>
    </source>
</evidence>
<dbReference type="STRING" id="7398.A0A1A9ZNF3"/>
<dbReference type="InterPro" id="IPR015940">
    <property type="entry name" value="UBA"/>
</dbReference>
<dbReference type="EnsemblMetazoa" id="GPAI020063-RA">
    <property type="protein sequence ID" value="GPAI020063-PA"/>
    <property type="gene ID" value="GPAI020063"/>
</dbReference>
<dbReference type="Gene3D" id="1.10.8.10">
    <property type="entry name" value="DNA helicase RuvA subunit, C-terminal domain"/>
    <property type="match status" value="3"/>
</dbReference>
<protein>
    <recommendedName>
        <fullName evidence="1">UBA domain-containing protein</fullName>
    </recommendedName>
</protein>
<sequence length="629" mass="71745">MSKIDDITMRVRARLHELCIKLWLPPYYEGTIGADEFEIENLADQFSGILGIPKSDCTLALIELQENAIRKSKARAEFATTGVATFNVRRVNNRRGTESIVEVKCPLTSLGGVLQKNIAKILDIDEPDRIKCISAGKILDPCQSLTDQGIKNNQQLMLIISEASKKEQMQGFVVHDRIQKIKQDVETIVDSNSHLFELEDQDSNAVLLPPAENRAILIAMGICERARVAIKRERYDEALILLLEADKKFIICNSKFLECVDNYALLNLDIVWCYLCLQNVTQLPDAQRRLEICEKNFRRTYGENLQRLVYHKGETFCEQALIMRLHLLQGAVLFHQNKRSEAYEKFLIAENELRALKVNENSMEALVEMGYEPYEARLGLRACGGDIEQAITYIHAQNQKLNETRSGSLKKRRLNQDLSLGNQNKNWVSPSSVCTLIEMGYPSNLVEQALLDSKNDLNIALDLLQNYTDELRRKLSSDYTVDARIMQQLLQLGFEESHVRIALQMSPNNLENAIDILIKYHTDCEDLSSFVKRMTAIANEENIPSTSNGLTSLAEKIAKKATKEIESLNAFVRFKEELSDNELDYLDLSLAQEEQILEQYKLLIKIYAQLLLYCNSCSYEQEEKGEKVI</sequence>
<dbReference type="SMART" id="SM00165">
    <property type="entry name" value="UBA"/>
    <property type="match status" value="3"/>
</dbReference>
<name>A0A1A9ZNF3_GLOPL</name>
<feature type="domain" description="UBA" evidence="1">
    <location>
        <begin position="422"/>
        <end position="467"/>
    </location>
</feature>
<keyword evidence="3" id="KW-1185">Reference proteome</keyword>
<dbReference type="AlphaFoldDB" id="A0A1A9ZNF3"/>
<dbReference type="Pfam" id="PF18037">
    <property type="entry name" value="Ubiquitin_5"/>
    <property type="match status" value="1"/>
</dbReference>
<dbReference type="PANTHER" id="PTHR12948">
    <property type="entry name" value="NEDD8 ULTIMATE BUSTER-1 BS4 PROTEIN"/>
    <property type="match status" value="1"/>
</dbReference>
<feature type="domain" description="UBA" evidence="1">
    <location>
        <begin position="357"/>
        <end position="397"/>
    </location>
</feature>
<dbReference type="InterPro" id="IPR039749">
    <property type="entry name" value="NUB1"/>
</dbReference>
<dbReference type="CDD" id="cd14291">
    <property type="entry name" value="UBA1_NUB1_like"/>
    <property type="match status" value="1"/>
</dbReference>
<feature type="domain" description="UBA" evidence="1">
    <location>
        <begin position="480"/>
        <end position="520"/>
    </location>
</feature>
<dbReference type="CDD" id="cd17062">
    <property type="entry name" value="Ubl_NUB1"/>
    <property type="match status" value="1"/>
</dbReference>
<reference evidence="2" key="2">
    <citation type="submission" date="2020-05" db="UniProtKB">
        <authorList>
            <consortium name="EnsemblMetazoa"/>
        </authorList>
    </citation>
    <scope>IDENTIFICATION</scope>
    <source>
        <strain evidence="2">IAEA</strain>
    </source>
</reference>
<dbReference type="SUPFAM" id="SSF46934">
    <property type="entry name" value="UBA-like"/>
    <property type="match status" value="3"/>
</dbReference>
<dbReference type="Pfam" id="PF00627">
    <property type="entry name" value="UBA"/>
    <property type="match status" value="2"/>
</dbReference>
<proteinExistence type="predicted"/>
<evidence type="ECO:0000313" key="2">
    <source>
        <dbReference type="EnsemblMetazoa" id="GPAI020063-PA"/>
    </source>
</evidence>